<evidence type="ECO:0000256" key="6">
    <source>
        <dbReference type="ARBA" id="ARBA00022490"/>
    </source>
</evidence>
<dbReference type="Pfam" id="PF01163">
    <property type="entry name" value="RIO1"/>
    <property type="match status" value="1"/>
</dbReference>
<evidence type="ECO:0000256" key="17">
    <source>
        <dbReference type="ARBA" id="ARBA00048679"/>
    </source>
</evidence>
<feature type="compositionally biased region" description="Acidic residues" evidence="22">
    <location>
        <begin position="493"/>
        <end position="524"/>
    </location>
</feature>
<evidence type="ECO:0000256" key="8">
    <source>
        <dbReference type="ARBA" id="ARBA00022527"/>
    </source>
</evidence>
<evidence type="ECO:0000256" key="14">
    <source>
        <dbReference type="ARBA" id="ARBA00022840"/>
    </source>
</evidence>
<dbReference type="Proteomes" id="UP000275078">
    <property type="component" value="Unassembled WGS sequence"/>
</dbReference>
<evidence type="ECO:0000256" key="1">
    <source>
        <dbReference type="ARBA" id="ARBA00001946"/>
    </source>
</evidence>
<dbReference type="EC" id="2.7.11.1" evidence="4 18"/>
<feature type="active site" description="Proton acceptor" evidence="19">
    <location>
        <position position="338"/>
    </location>
</feature>
<feature type="binding site" evidence="20">
    <location>
        <position position="291"/>
    </location>
    <ligand>
        <name>ATP</name>
        <dbReference type="ChEBI" id="CHEBI:30616"/>
    </ligand>
</feature>
<evidence type="ECO:0000256" key="3">
    <source>
        <dbReference type="ARBA" id="ARBA00009196"/>
    </source>
</evidence>
<feature type="binding site" evidence="21">
    <location>
        <position position="343"/>
    </location>
    <ligand>
        <name>Mg(2+)</name>
        <dbReference type="ChEBI" id="CHEBI:18420"/>
    </ligand>
</feature>
<dbReference type="GO" id="GO:0004674">
    <property type="term" value="F:protein serine/threonine kinase activity"/>
    <property type="evidence" value="ECO:0007669"/>
    <property type="project" value="UniProtKB-KW"/>
</dbReference>
<dbReference type="GO" id="GO:0005737">
    <property type="term" value="C:cytoplasm"/>
    <property type="evidence" value="ECO:0007669"/>
    <property type="project" value="UniProtKB-SubCell"/>
</dbReference>
<evidence type="ECO:0000256" key="12">
    <source>
        <dbReference type="ARBA" id="ARBA00022777"/>
    </source>
</evidence>
<dbReference type="PROSITE" id="PS01245">
    <property type="entry name" value="RIO1"/>
    <property type="match status" value="1"/>
</dbReference>
<comment type="cofactor">
    <cofactor evidence="1 21">
        <name>Mg(2+)</name>
        <dbReference type="ChEBI" id="CHEBI:18420"/>
    </cofactor>
</comment>
<keyword evidence="7" id="KW-0690">Ribosome biogenesis</keyword>
<feature type="compositionally biased region" description="Basic and acidic residues" evidence="22">
    <location>
        <begin position="482"/>
        <end position="492"/>
    </location>
</feature>
<dbReference type="SUPFAM" id="SSF56112">
    <property type="entry name" value="Protein kinase-like (PK-like)"/>
    <property type="match status" value="1"/>
</dbReference>
<dbReference type="GO" id="GO:0016787">
    <property type="term" value="F:hydrolase activity"/>
    <property type="evidence" value="ECO:0007669"/>
    <property type="project" value="UniProtKB-KW"/>
</dbReference>
<organism evidence="24 25">
    <name type="scientific">Ascobolus immersus RN42</name>
    <dbReference type="NCBI Taxonomy" id="1160509"/>
    <lineage>
        <taxon>Eukaryota</taxon>
        <taxon>Fungi</taxon>
        <taxon>Dikarya</taxon>
        <taxon>Ascomycota</taxon>
        <taxon>Pezizomycotina</taxon>
        <taxon>Pezizomycetes</taxon>
        <taxon>Pezizales</taxon>
        <taxon>Ascobolaceae</taxon>
        <taxon>Ascobolus</taxon>
    </lineage>
</organism>
<dbReference type="GO" id="GO:0042254">
    <property type="term" value="P:ribosome biogenesis"/>
    <property type="evidence" value="ECO:0007669"/>
    <property type="project" value="UniProtKB-KW"/>
</dbReference>
<dbReference type="AlphaFoldDB" id="A0A3N4IPW8"/>
<evidence type="ECO:0000256" key="7">
    <source>
        <dbReference type="ARBA" id="ARBA00022517"/>
    </source>
</evidence>
<dbReference type="InterPro" id="IPR000687">
    <property type="entry name" value="RIO_kinase"/>
</dbReference>
<evidence type="ECO:0000256" key="22">
    <source>
        <dbReference type="SAM" id="MobiDB-lite"/>
    </source>
</evidence>
<comment type="catalytic activity">
    <reaction evidence="16 18">
        <text>L-threonyl-[protein] + ATP = O-phospho-L-threonyl-[protein] + ADP + H(+)</text>
        <dbReference type="Rhea" id="RHEA:46608"/>
        <dbReference type="Rhea" id="RHEA-COMP:11060"/>
        <dbReference type="Rhea" id="RHEA-COMP:11605"/>
        <dbReference type="ChEBI" id="CHEBI:15378"/>
        <dbReference type="ChEBI" id="CHEBI:30013"/>
        <dbReference type="ChEBI" id="CHEBI:30616"/>
        <dbReference type="ChEBI" id="CHEBI:61977"/>
        <dbReference type="ChEBI" id="CHEBI:456216"/>
        <dbReference type="EC" id="2.7.11.1"/>
    </reaction>
</comment>
<dbReference type="CDD" id="cd05147">
    <property type="entry name" value="RIO1_euk"/>
    <property type="match status" value="1"/>
</dbReference>
<dbReference type="PIRSF" id="PIRSF038147">
    <property type="entry name" value="Ser/Thr_PK_RIO1"/>
    <property type="match status" value="1"/>
</dbReference>
<evidence type="ECO:0000313" key="24">
    <source>
        <dbReference type="EMBL" id="RPA87775.1"/>
    </source>
</evidence>
<evidence type="ECO:0000259" key="23">
    <source>
        <dbReference type="SMART" id="SM00090"/>
    </source>
</evidence>
<evidence type="ECO:0000256" key="11">
    <source>
        <dbReference type="ARBA" id="ARBA00022741"/>
    </source>
</evidence>
<evidence type="ECO:0000256" key="5">
    <source>
        <dbReference type="ARBA" id="ARBA00016038"/>
    </source>
</evidence>
<reference evidence="24 25" key="1">
    <citation type="journal article" date="2018" name="Nat. Ecol. Evol.">
        <title>Pezizomycetes genomes reveal the molecular basis of ectomycorrhizal truffle lifestyle.</title>
        <authorList>
            <person name="Murat C."/>
            <person name="Payen T."/>
            <person name="Noel B."/>
            <person name="Kuo A."/>
            <person name="Morin E."/>
            <person name="Chen J."/>
            <person name="Kohler A."/>
            <person name="Krizsan K."/>
            <person name="Balestrini R."/>
            <person name="Da Silva C."/>
            <person name="Montanini B."/>
            <person name="Hainaut M."/>
            <person name="Levati E."/>
            <person name="Barry K.W."/>
            <person name="Belfiori B."/>
            <person name="Cichocki N."/>
            <person name="Clum A."/>
            <person name="Dockter R.B."/>
            <person name="Fauchery L."/>
            <person name="Guy J."/>
            <person name="Iotti M."/>
            <person name="Le Tacon F."/>
            <person name="Lindquist E.A."/>
            <person name="Lipzen A."/>
            <person name="Malagnac F."/>
            <person name="Mello A."/>
            <person name="Molinier V."/>
            <person name="Miyauchi S."/>
            <person name="Poulain J."/>
            <person name="Riccioni C."/>
            <person name="Rubini A."/>
            <person name="Sitrit Y."/>
            <person name="Splivallo R."/>
            <person name="Traeger S."/>
            <person name="Wang M."/>
            <person name="Zifcakova L."/>
            <person name="Wipf D."/>
            <person name="Zambonelli A."/>
            <person name="Paolocci F."/>
            <person name="Nowrousian M."/>
            <person name="Ottonello S."/>
            <person name="Baldrian P."/>
            <person name="Spatafora J.W."/>
            <person name="Henrissat B."/>
            <person name="Nagy L.G."/>
            <person name="Aury J.M."/>
            <person name="Wincker P."/>
            <person name="Grigoriev I.V."/>
            <person name="Bonfante P."/>
            <person name="Martin F.M."/>
        </authorList>
    </citation>
    <scope>NUCLEOTIDE SEQUENCE [LARGE SCALE GENOMIC DNA]</scope>
    <source>
        <strain evidence="24 25">RN42</strain>
    </source>
</reference>
<evidence type="ECO:0000256" key="18">
    <source>
        <dbReference type="PIRNR" id="PIRNR038147"/>
    </source>
</evidence>
<feature type="binding site" evidence="20">
    <location>
        <position position="221"/>
    </location>
    <ligand>
        <name>ATP</name>
        <dbReference type="ChEBI" id="CHEBI:30616"/>
    </ligand>
</feature>
<dbReference type="InterPro" id="IPR017407">
    <property type="entry name" value="Ser/Thr_kinase_Rio1"/>
</dbReference>
<keyword evidence="10" id="KW-0479">Metal-binding</keyword>
<proteinExistence type="inferred from homology"/>
<dbReference type="InterPro" id="IPR011009">
    <property type="entry name" value="Kinase-like_dom_sf"/>
</dbReference>
<keyword evidence="6" id="KW-0963">Cytoplasm</keyword>
<dbReference type="InterPro" id="IPR051272">
    <property type="entry name" value="RIO-type_Ser/Thr_kinase"/>
</dbReference>
<sequence>MSAQIPNYTAPSQPPHVYVANEGYRDTTGQFDDVEDEEEEVKGGVPLAEVAAKVANGEEPEIYEEEDDFSEDSEIFEDELNDQDWGDSKGDFTKSYNRQKKLVQAVSTANPAEAPKMNPQKPKANMAARVDDQMSTLSKFAGRIKLNSMEAGMGGKHARTNDKSNRATSEQVLDPRTRMILLQLINRGVLHEINGVLSTGKEANVYHAIDDAEVPNHRAVKVYKTAILVFKDRDRYVSGEYRFRHGYSKANNRSMVKLWAEKEMRNLKRIYASGIPCPEPILLRLHVLVMGFIGDKKGWPAPRLKDAVVEDDKYDQIYTECVMYMRIMYHVCKLVHGDLSEYNMLYHKKKLYIIDVSQSVEHDHPRSLEFLRMDIKNVTDYFKKKGVHTFSERRLFDFITSYDYPNDQESLPEVIATIPRSSDDPKFPETEDGVAEEVFRKAFMPQNLNQVYDFERDAQKVERGEADDLVYKDLLAAKRPSQFEKAGEKGGYEDEDAENDLSEEDGSDDEDGSENGSDDEDEEWVEKTPRGKKHEDKDEKKEHKKKVKEEKREQRKKKLPKYQKKKAISAGGKGGKKK</sequence>
<protein>
    <recommendedName>
        <fullName evidence="5 18">Serine/threonine-protein kinase RIO1</fullName>
        <ecNumber evidence="4 18">2.7.11.1</ecNumber>
    </recommendedName>
</protein>
<comment type="catalytic activity">
    <reaction evidence="17 18">
        <text>L-seryl-[protein] + ATP = O-phospho-L-seryl-[protein] + ADP + H(+)</text>
        <dbReference type="Rhea" id="RHEA:17989"/>
        <dbReference type="Rhea" id="RHEA-COMP:9863"/>
        <dbReference type="Rhea" id="RHEA-COMP:11604"/>
        <dbReference type="ChEBI" id="CHEBI:15378"/>
        <dbReference type="ChEBI" id="CHEBI:29999"/>
        <dbReference type="ChEBI" id="CHEBI:30616"/>
        <dbReference type="ChEBI" id="CHEBI:83421"/>
        <dbReference type="ChEBI" id="CHEBI:456216"/>
        <dbReference type="EC" id="2.7.11.1"/>
    </reaction>
</comment>
<feature type="compositionally biased region" description="Basic residues" evidence="22">
    <location>
        <begin position="554"/>
        <end position="567"/>
    </location>
</feature>
<keyword evidence="15" id="KW-0460">Magnesium</keyword>
<dbReference type="SMART" id="SM00090">
    <property type="entry name" value="RIO"/>
    <property type="match status" value="1"/>
</dbReference>
<evidence type="ECO:0000256" key="15">
    <source>
        <dbReference type="ARBA" id="ARBA00022842"/>
    </source>
</evidence>
<feature type="active site" description="4-aspartylphosphate intermediate" evidence="19">
    <location>
        <position position="355"/>
    </location>
</feature>
<keyword evidence="8 18" id="KW-0723">Serine/threonine-protein kinase</keyword>
<dbReference type="OrthoDB" id="205248at2759"/>
<keyword evidence="25" id="KW-1185">Reference proteome</keyword>
<evidence type="ECO:0000256" key="2">
    <source>
        <dbReference type="ARBA" id="ARBA00004496"/>
    </source>
</evidence>
<evidence type="ECO:0000256" key="4">
    <source>
        <dbReference type="ARBA" id="ARBA00012513"/>
    </source>
</evidence>
<dbReference type="GO" id="GO:0046872">
    <property type="term" value="F:metal ion binding"/>
    <property type="evidence" value="ECO:0007669"/>
    <property type="project" value="UniProtKB-KW"/>
</dbReference>
<feature type="binding site" evidence="21">
    <location>
        <position position="355"/>
    </location>
    <ligand>
        <name>Mg(2+)</name>
        <dbReference type="ChEBI" id="CHEBI:18420"/>
    </ligand>
</feature>
<evidence type="ECO:0000256" key="13">
    <source>
        <dbReference type="ARBA" id="ARBA00022801"/>
    </source>
</evidence>
<dbReference type="Gene3D" id="3.30.200.20">
    <property type="entry name" value="Phosphorylase Kinase, domain 1"/>
    <property type="match status" value="1"/>
</dbReference>
<keyword evidence="14 18" id="KW-0067">ATP-binding</keyword>
<dbReference type="Gene3D" id="1.10.510.10">
    <property type="entry name" value="Transferase(Phosphotransferase) domain 1"/>
    <property type="match status" value="1"/>
</dbReference>
<dbReference type="GO" id="GO:0005524">
    <property type="term" value="F:ATP binding"/>
    <property type="evidence" value="ECO:0007669"/>
    <property type="project" value="UniProtKB-KW"/>
</dbReference>
<keyword evidence="12 18" id="KW-0418">Kinase</keyword>
<gene>
    <name evidence="24" type="ORF">BJ508DRAFT_410477</name>
</gene>
<evidence type="ECO:0000256" key="20">
    <source>
        <dbReference type="PIRSR" id="PIRSR038147-2"/>
    </source>
</evidence>
<evidence type="ECO:0000256" key="10">
    <source>
        <dbReference type="ARBA" id="ARBA00022723"/>
    </source>
</evidence>
<feature type="region of interest" description="Disordered" evidence="22">
    <location>
        <begin position="151"/>
        <end position="170"/>
    </location>
</feature>
<keyword evidence="9 18" id="KW-0808">Transferase</keyword>
<dbReference type="InterPro" id="IPR018935">
    <property type="entry name" value="RIO_kinase_CS"/>
</dbReference>
<evidence type="ECO:0000256" key="21">
    <source>
        <dbReference type="PIRSR" id="PIRSR038147-3"/>
    </source>
</evidence>
<dbReference type="EMBL" id="ML119646">
    <property type="protein sequence ID" value="RPA87775.1"/>
    <property type="molecule type" value="Genomic_DNA"/>
</dbReference>
<accession>A0A3N4IPW8</accession>
<dbReference type="InterPro" id="IPR018934">
    <property type="entry name" value="RIO_dom"/>
</dbReference>
<keyword evidence="11 18" id="KW-0547">Nucleotide-binding</keyword>
<feature type="domain" description="RIO kinase" evidence="23">
    <location>
        <begin position="162"/>
        <end position="401"/>
    </location>
</feature>
<dbReference type="PANTHER" id="PTHR45723">
    <property type="entry name" value="SERINE/THREONINE-PROTEIN KINASE RIO1"/>
    <property type="match status" value="1"/>
</dbReference>
<name>A0A3N4IPW8_ASCIM</name>
<evidence type="ECO:0000256" key="9">
    <source>
        <dbReference type="ARBA" id="ARBA00022679"/>
    </source>
</evidence>
<dbReference type="FunFam" id="3.30.200.20:FF:000148">
    <property type="entry name" value="Serine/threonine-protein kinase RIO1"/>
    <property type="match status" value="1"/>
</dbReference>
<keyword evidence="13" id="KW-0378">Hydrolase</keyword>
<dbReference type="STRING" id="1160509.A0A3N4IPW8"/>
<feature type="binding site" evidence="20">
    <location>
        <position position="293"/>
    </location>
    <ligand>
        <name>ATP</name>
        <dbReference type="ChEBI" id="CHEBI:30616"/>
    </ligand>
</feature>
<comment type="similarity">
    <text evidence="3 18">Belongs to the protein kinase superfamily. RIO-type Ser/Thr kinase family.</text>
</comment>
<feature type="compositionally biased region" description="Basic and acidic residues" evidence="22">
    <location>
        <begin position="525"/>
        <end position="553"/>
    </location>
</feature>
<evidence type="ECO:0000256" key="19">
    <source>
        <dbReference type="PIRSR" id="PIRSR038147-1"/>
    </source>
</evidence>
<evidence type="ECO:0000313" key="25">
    <source>
        <dbReference type="Proteomes" id="UP000275078"/>
    </source>
</evidence>
<evidence type="ECO:0000256" key="16">
    <source>
        <dbReference type="ARBA" id="ARBA00047899"/>
    </source>
</evidence>
<comment type="subcellular location">
    <subcellularLocation>
        <location evidence="2">Cytoplasm</location>
    </subcellularLocation>
</comment>
<feature type="region of interest" description="Disordered" evidence="22">
    <location>
        <begin position="482"/>
        <end position="578"/>
    </location>
</feature>